<reference evidence="2" key="1">
    <citation type="submission" date="2019-04" db="EMBL/GenBank/DDBJ databases">
        <title>Friends and foes A comparative genomics study of 23 Aspergillus species from section Flavi.</title>
        <authorList>
            <consortium name="DOE Joint Genome Institute"/>
            <person name="Kjaerbolling I."/>
            <person name="Vesth T."/>
            <person name="Frisvad J.C."/>
            <person name="Nybo J.L."/>
            <person name="Theobald S."/>
            <person name="Kildgaard S."/>
            <person name="Isbrandt T."/>
            <person name="Kuo A."/>
            <person name="Sato A."/>
            <person name="Lyhne E.K."/>
            <person name="Kogle M.E."/>
            <person name="Wiebenga A."/>
            <person name="Kun R.S."/>
            <person name="Lubbers R.J."/>
            <person name="Makela M.R."/>
            <person name="Barry K."/>
            <person name="Chovatia M."/>
            <person name="Clum A."/>
            <person name="Daum C."/>
            <person name="Haridas S."/>
            <person name="He G."/>
            <person name="LaButti K."/>
            <person name="Lipzen A."/>
            <person name="Mondo S."/>
            <person name="Riley R."/>
            <person name="Salamov A."/>
            <person name="Simmons B.A."/>
            <person name="Magnuson J.K."/>
            <person name="Henrissat B."/>
            <person name="Mortensen U.H."/>
            <person name="Larsen T.O."/>
            <person name="Devries R.P."/>
            <person name="Grigoriev I.V."/>
            <person name="Machida M."/>
            <person name="Baker S.E."/>
            <person name="Andersen M.R."/>
        </authorList>
    </citation>
    <scope>NUCLEOTIDE SEQUENCE</scope>
    <source>
        <strain evidence="2">CBS 117612</strain>
    </source>
</reference>
<protein>
    <submittedName>
        <fullName evidence="2">Uncharacterized protein</fullName>
    </submittedName>
</protein>
<accession>A0A5N6YR25</accession>
<dbReference type="OrthoDB" id="4413676at2759"/>
<sequence>MKISTTFLYTFLAITTLGVASPTGNNAVAAENVSPAYAEAESFFEKRKGCSGDRKDSDVCGGKKLAEQNSFHNCKGKSKGKCCAKNSDGTGGIDVNKGGAWGYLTWHRKEDVQKFVLERTFEIAV</sequence>
<gene>
    <name evidence="2" type="ORF">BDV24DRAFT_158427</name>
</gene>
<feature type="chain" id="PRO_5025031086" evidence="1">
    <location>
        <begin position="21"/>
        <end position="125"/>
    </location>
</feature>
<feature type="signal peptide" evidence="1">
    <location>
        <begin position="1"/>
        <end position="20"/>
    </location>
</feature>
<dbReference type="Proteomes" id="UP000325558">
    <property type="component" value="Unassembled WGS sequence"/>
</dbReference>
<proteinExistence type="predicted"/>
<dbReference type="AlphaFoldDB" id="A0A5N6YR25"/>
<keyword evidence="1" id="KW-0732">Signal</keyword>
<name>A0A5N6YR25_9EURO</name>
<evidence type="ECO:0000313" key="2">
    <source>
        <dbReference type="EMBL" id="KAE8346799.1"/>
    </source>
</evidence>
<dbReference type="EMBL" id="ML737115">
    <property type="protein sequence ID" value="KAE8346799.1"/>
    <property type="molecule type" value="Genomic_DNA"/>
</dbReference>
<organism evidence="2">
    <name type="scientific">Aspergillus arachidicola</name>
    <dbReference type="NCBI Taxonomy" id="656916"/>
    <lineage>
        <taxon>Eukaryota</taxon>
        <taxon>Fungi</taxon>
        <taxon>Dikarya</taxon>
        <taxon>Ascomycota</taxon>
        <taxon>Pezizomycotina</taxon>
        <taxon>Eurotiomycetes</taxon>
        <taxon>Eurotiomycetidae</taxon>
        <taxon>Eurotiales</taxon>
        <taxon>Aspergillaceae</taxon>
        <taxon>Aspergillus</taxon>
        <taxon>Aspergillus subgen. Circumdati</taxon>
    </lineage>
</organism>
<evidence type="ECO:0000256" key="1">
    <source>
        <dbReference type="SAM" id="SignalP"/>
    </source>
</evidence>